<evidence type="ECO:0000256" key="2">
    <source>
        <dbReference type="ARBA" id="ARBA00004370"/>
    </source>
</evidence>
<sequence length="586" mass="65892">MTGTSINPLFHAAYLAKDGSRDVTLVIPWLSIKDQELVYPNKIVFDSPLEQEGYVRCWIEGRVDFRPSFSIKFYPAKFSIEMRSILPVGDIRECIPDEMADIAVLEEPAASKLDFTLPPKRPTAAERKMAEGVMAATEATNAKLDALTEQLAGLASWTKNMDAAVADLASATTTLKLHAEDAATRLGLIESRPPPTPPAASAAARRPDGHGFDNTTRGNIPEETEQENIRHHHHSYKANSKYNYKTSGAAEKAKFPVRADDTKRPDKPRWDDKLESLRAYRKSKGECFTCGEKWSRTHKCPDKVPLHVLEELLDVLPPGGETSTESQDDMSSEDELMCVDLATTAETMPTRRRTIRLHGRVRQQEVLILVDSGSGASFVDAALVEKLHMAKEQCAPSRFVVANGETMTSDRMVRQLSWQCQGNSFQQDMKILPLSCYDMILGGGWLEEFSPMWVHWRQRRMRFRHKGKKISLMGIQDQGNVGQPINAQQLQGLLRRGAVAQCIHVQPVHQDGIHRIEVFQGSDSPTELSEVLAEFHDLFTPTDTLPPRANTITRFHWYLGLNQSAPVLTVMHHTRKMKSRDRFIRC</sequence>
<keyword evidence="7" id="KW-0472">Membrane</keyword>
<protein>
    <submittedName>
        <fullName evidence="9">Uncharacterized protein</fullName>
    </submittedName>
</protein>
<evidence type="ECO:0000256" key="1">
    <source>
        <dbReference type="ARBA" id="ARBA00004229"/>
    </source>
</evidence>
<dbReference type="Gene3D" id="2.40.70.10">
    <property type="entry name" value="Acid Proteases"/>
    <property type="match status" value="1"/>
</dbReference>
<comment type="caution">
    <text evidence="9">The sequence shown here is derived from an EMBL/GenBank/DDBJ whole genome shotgun (WGS) entry which is preliminary data.</text>
</comment>
<dbReference type="PANTHER" id="PTHR46132:SF7">
    <property type="entry name" value="SYNTHASE 2, PUTATIVE, EXPRESSED-RELATED"/>
    <property type="match status" value="1"/>
</dbReference>
<dbReference type="SUPFAM" id="SSF50630">
    <property type="entry name" value="Acid proteases"/>
    <property type="match status" value="1"/>
</dbReference>
<evidence type="ECO:0000313" key="10">
    <source>
        <dbReference type="Proteomes" id="UP001231189"/>
    </source>
</evidence>
<reference evidence="9" key="1">
    <citation type="submission" date="2023-07" db="EMBL/GenBank/DDBJ databases">
        <title>A chromosome-level genome assembly of Lolium multiflorum.</title>
        <authorList>
            <person name="Chen Y."/>
            <person name="Copetti D."/>
            <person name="Kolliker R."/>
            <person name="Studer B."/>
        </authorList>
    </citation>
    <scope>NUCLEOTIDE SEQUENCE</scope>
    <source>
        <strain evidence="9">02402/16</strain>
        <tissue evidence="9">Leaf</tissue>
    </source>
</reference>
<feature type="region of interest" description="Disordered" evidence="8">
    <location>
        <begin position="188"/>
        <end position="234"/>
    </location>
</feature>
<dbReference type="GO" id="GO:0046481">
    <property type="term" value="F:digalactosyldiacylglycerol synthase activity"/>
    <property type="evidence" value="ECO:0007669"/>
    <property type="project" value="InterPro"/>
</dbReference>
<keyword evidence="5" id="KW-0934">Plastid</keyword>
<evidence type="ECO:0000256" key="8">
    <source>
        <dbReference type="SAM" id="MobiDB-lite"/>
    </source>
</evidence>
<accession>A0AAD8SI50</accession>
<dbReference type="InterPro" id="IPR044525">
    <property type="entry name" value="DGDG1/2"/>
</dbReference>
<dbReference type="GO" id="GO:0009707">
    <property type="term" value="C:chloroplast outer membrane"/>
    <property type="evidence" value="ECO:0007669"/>
    <property type="project" value="TreeGrafter"/>
</dbReference>
<dbReference type="GO" id="GO:0019375">
    <property type="term" value="P:galactolipid biosynthetic process"/>
    <property type="evidence" value="ECO:0007669"/>
    <property type="project" value="TreeGrafter"/>
</dbReference>
<organism evidence="9 10">
    <name type="scientific">Lolium multiflorum</name>
    <name type="common">Italian ryegrass</name>
    <name type="synonym">Lolium perenne subsp. multiflorum</name>
    <dbReference type="NCBI Taxonomy" id="4521"/>
    <lineage>
        <taxon>Eukaryota</taxon>
        <taxon>Viridiplantae</taxon>
        <taxon>Streptophyta</taxon>
        <taxon>Embryophyta</taxon>
        <taxon>Tracheophyta</taxon>
        <taxon>Spermatophyta</taxon>
        <taxon>Magnoliopsida</taxon>
        <taxon>Liliopsida</taxon>
        <taxon>Poales</taxon>
        <taxon>Poaceae</taxon>
        <taxon>BOP clade</taxon>
        <taxon>Pooideae</taxon>
        <taxon>Poodae</taxon>
        <taxon>Poeae</taxon>
        <taxon>Poeae Chloroplast Group 2 (Poeae type)</taxon>
        <taxon>Loliodinae</taxon>
        <taxon>Loliinae</taxon>
        <taxon>Lolium</taxon>
    </lineage>
</organism>
<comment type="subcellular location">
    <subcellularLocation>
        <location evidence="2">Membrane</location>
    </subcellularLocation>
    <subcellularLocation>
        <location evidence="1">Plastid</location>
        <location evidence="1">Chloroplast</location>
    </subcellularLocation>
</comment>
<comment type="similarity">
    <text evidence="3">Belongs to the glycosyltransferase group 1 family. Glycosyltransferase 4 subfamily.</text>
</comment>
<dbReference type="AlphaFoldDB" id="A0AAD8SI50"/>
<evidence type="ECO:0000256" key="3">
    <source>
        <dbReference type="ARBA" id="ARBA00009481"/>
    </source>
</evidence>
<keyword evidence="4" id="KW-0150">Chloroplast</keyword>
<evidence type="ECO:0000256" key="7">
    <source>
        <dbReference type="ARBA" id="ARBA00023136"/>
    </source>
</evidence>
<evidence type="ECO:0000313" key="9">
    <source>
        <dbReference type="EMBL" id="KAK1651983.1"/>
    </source>
</evidence>
<evidence type="ECO:0000256" key="5">
    <source>
        <dbReference type="ARBA" id="ARBA00022640"/>
    </source>
</evidence>
<dbReference type="Proteomes" id="UP001231189">
    <property type="component" value="Unassembled WGS sequence"/>
</dbReference>
<proteinExistence type="inferred from homology"/>
<dbReference type="Pfam" id="PF08284">
    <property type="entry name" value="RVP_2"/>
    <property type="match status" value="1"/>
</dbReference>
<dbReference type="EMBL" id="JAUUTY010000004">
    <property type="protein sequence ID" value="KAK1651983.1"/>
    <property type="molecule type" value="Genomic_DNA"/>
</dbReference>
<name>A0AAD8SI50_LOLMU</name>
<dbReference type="InterPro" id="IPR021109">
    <property type="entry name" value="Peptidase_aspartic_dom_sf"/>
</dbReference>
<evidence type="ECO:0000256" key="4">
    <source>
        <dbReference type="ARBA" id="ARBA00022528"/>
    </source>
</evidence>
<keyword evidence="6" id="KW-0808">Transferase</keyword>
<dbReference type="PANTHER" id="PTHR46132">
    <property type="entry name" value="DIGALACTOSYLDIACYLGLYCEROL SYNTHASE 2, CHLOROPLASTIC"/>
    <property type="match status" value="1"/>
</dbReference>
<gene>
    <name evidence="9" type="ORF">QYE76_069788</name>
</gene>
<dbReference type="CDD" id="cd00303">
    <property type="entry name" value="retropepsin_like"/>
    <property type="match status" value="1"/>
</dbReference>
<keyword evidence="10" id="KW-1185">Reference proteome</keyword>
<evidence type="ECO:0000256" key="6">
    <source>
        <dbReference type="ARBA" id="ARBA00022679"/>
    </source>
</evidence>